<comment type="caution">
    <text evidence="3">The sequence shown here is derived from an EMBL/GenBank/DDBJ whole genome shotgun (WGS) entry which is preliminary data.</text>
</comment>
<evidence type="ECO:0000313" key="4">
    <source>
        <dbReference type="Proteomes" id="UP001168435"/>
    </source>
</evidence>
<dbReference type="InterPro" id="IPR003610">
    <property type="entry name" value="CBM5/12"/>
</dbReference>
<evidence type="ECO:0000256" key="1">
    <source>
        <dbReference type="ARBA" id="ARBA00022801"/>
    </source>
</evidence>
<proteinExistence type="predicted"/>
<dbReference type="Gene3D" id="2.10.10.20">
    <property type="entry name" value="Carbohydrate-binding module superfamily 5/12"/>
    <property type="match status" value="1"/>
</dbReference>
<evidence type="ECO:0000313" key="3">
    <source>
        <dbReference type="EMBL" id="MDN0064200.1"/>
    </source>
</evidence>
<protein>
    <recommendedName>
        <fullName evidence="2">Chitin-binding type-3 domain-containing protein</fullName>
    </recommendedName>
</protein>
<keyword evidence="4" id="KW-1185">Reference proteome</keyword>
<dbReference type="InterPro" id="IPR036573">
    <property type="entry name" value="CBM_sf_5/12"/>
</dbReference>
<name>A0ABT7XFM9_9ACTN</name>
<organism evidence="3 4">
    <name type="scientific">Collinsella ihumii</name>
    <dbReference type="NCBI Taxonomy" id="1720204"/>
    <lineage>
        <taxon>Bacteria</taxon>
        <taxon>Bacillati</taxon>
        <taxon>Actinomycetota</taxon>
        <taxon>Coriobacteriia</taxon>
        <taxon>Coriobacteriales</taxon>
        <taxon>Coriobacteriaceae</taxon>
        <taxon>Collinsella</taxon>
    </lineage>
</organism>
<gene>
    <name evidence="3" type="ORF">QVN30_07755</name>
</gene>
<reference evidence="3" key="1">
    <citation type="submission" date="2023-06" db="EMBL/GenBank/DDBJ databases">
        <authorList>
            <person name="Zeman M."/>
            <person name="Kubasova T."/>
            <person name="Jahodarova E."/>
            <person name="Nykrynova M."/>
            <person name="Rychlik I."/>
        </authorList>
    </citation>
    <scope>NUCLEOTIDE SEQUENCE</scope>
    <source>
        <strain evidence="3">176_SSukc20</strain>
    </source>
</reference>
<keyword evidence="1" id="KW-0378">Hydrolase</keyword>
<feature type="domain" description="Chitin-binding type-3" evidence="2">
    <location>
        <begin position="118"/>
        <end position="157"/>
    </location>
</feature>
<dbReference type="CDD" id="cd12214">
    <property type="entry name" value="ChiA1_BD"/>
    <property type="match status" value="1"/>
</dbReference>
<dbReference type="Pfam" id="PF02839">
    <property type="entry name" value="CBM_5_12"/>
    <property type="match status" value="1"/>
</dbReference>
<dbReference type="EMBL" id="JAUEIQ010000007">
    <property type="protein sequence ID" value="MDN0064200.1"/>
    <property type="molecule type" value="Genomic_DNA"/>
</dbReference>
<dbReference type="Proteomes" id="UP001168435">
    <property type="component" value="Unassembled WGS sequence"/>
</dbReference>
<evidence type="ECO:0000259" key="2">
    <source>
        <dbReference type="Pfam" id="PF02839"/>
    </source>
</evidence>
<dbReference type="RefSeq" id="WP_289820876.1">
    <property type="nucleotide sequence ID" value="NZ_JAUEIM010000020.1"/>
</dbReference>
<dbReference type="SUPFAM" id="SSF51055">
    <property type="entry name" value="Carbohydrate binding domain"/>
    <property type="match status" value="1"/>
</dbReference>
<accession>A0ABT7XFM9</accession>
<sequence length="217" mass="23264">MKLNGITLSGYSVREEKAVFELQGATLSDAVALSGATLTITDDGEVVEVLTGWRVKTTDDRGRILRVTCERDDGEVETSPSAEGSAVAAFARIAVAALSVTDDQAVTMAALYPEWSGASVAYEAETSIVMHGGALWRCTQGHTSQDGWAPGSAPSLWSRIDLAPDGIRIWRLPTCAEDAWDEGDRCHHPGAAGTIYESLSNGNYTEPQSRFWRAVEA</sequence>
<reference evidence="3" key="2">
    <citation type="submission" date="2024-05" db="EMBL/GenBank/DDBJ databases">
        <title>Identification and characterization of horizontal gene transfer across gut microbiota members of farm animals based on homology search.</title>
        <authorList>
            <person name="Schwarzerova J."/>
            <person name="Nykrynova M."/>
            <person name="Jureckova K."/>
            <person name="Cejkova D."/>
            <person name="Rychlik I."/>
        </authorList>
    </citation>
    <scope>NUCLEOTIDE SEQUENCE</scope>
    <source>
        <strain evidence="3">176_SSukc20</strain>
    </source>
</reference>